<reference evidence="1 2" key="1">
    <citation type="submission" date="2018-02" db="EMBL/GenBank/DDBJ databases">
        <title>Comparative analysis of genomes of three Brevibacillus laterosporus strains producers of potent antimicrobials isolated from silage.</title>
        <authorList>
            <person name="Kojic M."/>
            <person name="Miljkovic M."/>
            <person name="Studholme D."/>
            <person name="Filipic B."/>
        </authorList>
    </citation>
    <scope>NUCLEOTIDE SEQUENCE [LARGE SCALE GENOMIC DNA]</scope>
    <source>
        <strain evidence="1 2">BGSP11</strain>
    </source>
</reference>
<protein>
    <submittedName>
        <fullName evidence="1">Uncharacterized protein</fullName>
    </submittedName>
</protein>
<dbReference type="Proteomes" id="UP000239759">
    <property type="component" value="Unassembled WGS sequence"/>
</dbReference>
<accession>A0AAP8QDW8</accession>
<evidence type="ECO:0000313" key="1">
    <source>
        <dbReference type="EMBL" id="PPB08269.1"/>
    </source>
</evidence>
<comment type="caution">
    <text evidence="1">The sequence shown here is derived from an EMBL/GenBank/DDBJ whole genome shotgun (WGS) entry which is preliminary data.</text>
</comment>
<organism evidence="1 2">
    <name type="scientific">Brevibacillus laterosporus</name>
    <name type="common">Bacillus laterosporus</name>
    <dbReference type="NCBI Taxonomy" id="1465"/>
    <lineage>
        <taxon>Bacteria</taxon>
        <taxon>Bacillati</taxon>
        <taxon>Bacillota</taxon>
        <taxon>Bacilli</taxon>
        <taxon>Bacillales</taxon>
        <taxon>Paenibacillaceae</taxon>
        <taxon>Brevibacillus</taxon>
    </lineage>
</organism>
<name>A0AAP8QDW8_BRELA</name>
<proteinExistence type="predicted"/>
<sequence>MALAGVIPNHLIETFYQKAVSFEDMHNQEHTLRMPARSDIGMPWGGWSGSLTVRMDVAEKLFGNYL</sequence>
<dbReference type="EMBL" id="PRKQ01000008">
    <property type="protein sequence ID" value="PPB08269.1"/>
    <property type="molecule type" value="Genomic_DNA"/>
</dbReference>
<evidence type="ECO:0000313" key="2">
    <source>
        <dbReference type="Proteomes" id="UP000239759"/>
    </source>
</evidence>
<dbReference type="RefSeq" id="WP_104031523.1">
    <property type="nucleotide sequence ID" value="NZ_JARMDU010000033.1"/>
</dbReference>
<dbReference type="AlphaFoldDB" id="A0AAP8QDW8"/>
<gene>
    <name evidence="1" type="ORF">C4A77_08805</name>
</gene>